<dbReference type="RefSeq" id="WP_156566731.1">
    <property type="nucleotide sequence ID" value="NZ_CACRTZ010000033.1"/>
</dbReference>
<dbReference type="AlphaFoldDB" id="A0A6N3GIJ5"/>
<accession>A0A6N3GIJ5</accession>
<organism evidence="1">
    <name type="scientific">Phytobacter massiliensis</name>
    <dbReference type="NCBI Taxonomy" id="1485952"/>
    <lineage>
        <taxon>Bacteria</taxon>
        <taxon>Pseudomonadati</taxon>
        <taxon>Pseudomonadota</taxon>
        <taxon>Gammaproteobacteria</taxon>
        <taxon>Enterobacterales</taxon>
        <taxon>Enterobacteriaceae</taxon>
        <taxon>Phytobacter</taxon>
    </lineage>
</organism>
<dbReference type="EMBL" id="CACRTZ010000033">
    <property type="protein sequence ID" value="VYU64458.1"/>
    <property type="molecule type" value="Genomic_DNA"/>
</dbReference>
<reference evidence="1" key="1">
    <citation type="submission" date="2019-11" db="EMBL/GenBank/DDBJ databases">
        <authorList>
            <person name="Feng L."/>
        </authorList>
    </citation>
    <scope>NUCLEOTIDE SEQUENCE</scope>
    <source>
        <strain evidence="1">EMassiliensisLFYP7</strain>
    </source>
</reference>
<sequence>MAQVRIIVDNIAQWQHIDADTLQILLTGAYNSFARMTGFELNKNIIVTNELATHAPMIFYPTGELQEDNLYRIALNIPDGDNWGKIIHQFSHELCHAYCHYERVQAYKHKWFEEALGEAAAMSNLLYIHQHWEALPFVHHPQINARRSCFNHYLDELLSNIPKNIPVASILQYIEDHLTVLEVKSITQIRDDESAIRIRAVAYYLCERVFFHDISRWKAINYFNEWDVTADKNFIDFIRNWVRHGDENVRAIATTFGIFV</sequence>
<evidence type="ECO:0000313" key="1">
    <source>
        <dbReference type="EMBL" id="VYU64458.1"/>
    </source>
</evidence>
<name>A0A6N3GIJ5_9ENTR</name>
<protein>
    <submittedName>
        <fullName evidence="1">Uncharacterized protein</fullName>
    </submittedName>
</protein>
<proteinExistence type="predicted"/>
<gene>
    <name evidence="1" type="ORF">EMLFYP7_03246</name>
</gene>